<keyword evidence="1" id="KW-0472">Membrane</keyword>
<dbReference type="RefSeq" id="WP_024895462.1">
    <property type="nucleotide sequence ID" value="NZ_JAAOMO010000008.1"/>
</dbReference>
<keyword evidence="1" id="KW-0812">Transmembrane</keyword>
<reference evidence="2 4" key="1">
    <citation type="journal article" date="2016" name="Int. J. Mol. Sci.">
        <title>Comparative genomics of the extreme acidophile Acidithiobacillus thiooxidans reveals intraspecific divergence and niche adaptation.</title>
        <authorList>
            <person name="Zhang X."/>
            <person name="Feng X."/>
            <person name="Tao J."/>
            <person name="Ma L."/>
            <person name="Xiao Y."/>
            <person name="Liang Y."/>
            <person name="Liu X."/>
            <person name="Yin H."/>
        </authorList>
    </citation>
    <scope>NUCLEOTIDE SEQUENCE [LARGE SCALE GENOMIC DNA]</scope>
    <source>
        <strain evidence="3 4">A02</strain>
        <strain evidence="2">DXS-W</strain>
    </source>
</reference>
<evidence type="ECO:0000256" key="1">
    <source>
        <dbReference type="SAM" id="Phobius"/>
    </source>
</evidence>
<comment type="caution">
    <text evidence="2">The sequence shown here is derived from an EMBL/GenBank/DDBJ whole genome shotgun (WGS) entry which is preliminary data.</text>
</comment>
<dbReference type="EMBL" id="LWRY01000092">
    <property type="protein sequence ID" value="OCX73014.1"/>
    <property type="molecule type" value="Genomic_DNA"/>
</dbReference>
<evidence type="ECO:0000313" key="4">
    <source>
        <dbReference type="Proteomes" id="UP000094893"/>
    </source>
</evidence>
<proteinExistence type="predicted"/>
<dbReference type="EMBL" id="LWSA01000039">
    <property type="protein sequence ID" value="OCX75523.1"/>
    <property type="molecule type" value="Genomic_DNA"/>
</dbReference>
<protein>
    <submittedName>
        <fullName evidence="2">Uncharacterized protein</fullName>
    </submittedName>
</protein>
<evidence type="ECO:0000313" key="2">
    <source>
        <dbReference type="EMBL" id="OCX73014.1"/>
    </source>
</evidence>
<keyword evidence="5" id="KW-1185">Reference proteome</keyword>
<accession>A0A1C2IAK1</accession>
<name>A0A1C2IAK1_ACITH</name>
<evidence type="ECO:0000313" key="3">
    <source>
        <dbReference type="EMBL" id="OCX75523.1"/>
    </source>
</evidence>
<dbReference type="Proteomes" id="UP000094893">
    <property type="component" value="Unassembled WGS sequence"/>
</dbReference>
<organism evidence="2 5">
    <name type="scientific">Acidithiobacillus thiooxidans</name>
    <name type="common">Thiobacillus thiooxidans</name>
    <dbReference type="NCBI Taxonomy" id="930"/>
    <lineage>
        <taxon>Bacteria</taxon>
        <taxon>Pseudomonadati</taxon>
        <taxon>Pseudomonadota</taxon>
        <taxon>Acidithiobacillia</taxon>
        <taxon>Acidithiobacillales</taxon>
        <taxon>Acidithiobacillaceae</taxon>
        <taxon>Acidithiobacillus</taxon>
    </lineage>
</organism>
<gene>
    <name evidence="2" type="ORF">A6M23_08655</name>
    <name evidence="3" type="ORF">A6P07_04195</name>
</gene>
<dbReference type="GeneID" id="60696966"/>
<evidence type="ECO:0000313" key="5">
    <source>
        <dbReference type="Proteomes" id="UP000095008"/>
    </source>
</evidence>
<keyword evidence="1" id="KW-1133">Transmembrane helix</keyword>
<sequence>MTQKTRPDGHWTLEKLQSLLGFILRIIIACGTAMMISGCLPLMAASAAGSVVYYNMPHSNKNAD</sequence>
<dbReference type="AlphaFoldDB" id="A0A1C2IAK1"/>
<dbReference type="Proteomes" id="UP000095008">
    <property type="component" value="Unassembled WGS sequence"/>
</dbReference>
<feature type="transmembrane region" description="Helical" evidence="1">
    <location>
        <begin position="21"/>
        <end position="54"/>
    </location>
</feature>